<evidence type="ECO:0000256" key="8">
    <source>
        <dbReference type="PROSITE-ProRule" id="PRU00339"/>
    </source>
</evidence>
<dbReference type="InterPro" id="IPR029489">
    <property type="entry name" value="OGT/SEC/SPY_C"/>
</dbReference>
<protein>
    <recommendedName>
        <fullName evidence="3">protein O-GlcNAc transferase</fullName>
        <ecNumber evidence="3">2.4.1.255</ecNumber>
    </recommendedName>
</protein>
<reference evidence="10 11" key="1">
    <citation type="submission" date="2018-09" db="EMBL/GenBank/DDBJ databases">
        <authorList>
            <person name="Zhu H."/>
        </authorList>
    </citation>
    <scope>NUCLEOTIDE SEQUENCE [LARGE SCALE GENOMIC DNA]</scope>
    <source>
        <strain evidence="10 11">K2W22B-5</strain>
    </source>
</reference>
<dbReference type="PROSITE" id="PS50005">
    <property type="entry name" value="TPR"/>
    <property type="match status" value="2"/>
</dbReference>
<evidence type="ECO:0000313" key="11">
    <source>
        <dbReference type="Proteomes" id="UP000283458"/>
    </source>
</evidence>
<evidence type="ECO:0000256" key="6">
    <source>
        <dbReference type="ARBA" id="ARBA00022737"/>
    </source>
</evidence>
<keyword evidence="7 8" id="KW-0802">TPR repeat</keyword>
<evidence type="ECO:0000313" key="10">
    <source>
        <dbReference type="EMBL" id="RJF76742.1"/>
    </source>
</evidence>
<dbReference type="InterPro" id="IPR051939">
    <property type="entry name" value="Glycosyltr_41/O-GlcNAc_trsf"/>
</dbReference>
<evidence type="ECO:0000256" key="5">
    <source>
        <dbReference type="ARBA" id="ARBA00022679"/>
    </source>
</evidence>
<organism evidence="10 11">
    <name type="scientific">Azospirillum cavernae</name>
    <dbReference type="NCBI Taxonomy" id="2320860"/>
    <lineage>
        <taxon>Bacteria</taxon>
        <taxon>Pseudomonadati</taxon>
        <taxon>Pseudomonadota</taxon>
        <taxon>Alphaproteobacteria</taxon>
        <taxon>Rhodospirillales</taxon>
        <taxon>Azospirillaceae</taxon>
        <taxon>Azospirillum</taxon>
    </lineage>
</organism>
<accession>A0A418VKR6</accession>
<evidence type="ECO:0000256" key="4">
    <source>
        <dbReference type="ARBA" id="ARBA00022676"/>
    </source>
</evidence>
<evidence type="ECO:0000256" key="7">
    <source>
        <dbReference type="ARBA" id="ARBA00022803"/>
    </source>
</evidence>
<name>A0A418VKR6_9PROT</name>
<comment type="pathway">
    <text evidence="1">Protein modification; protein glycosylation.</text>
</comment>
<feature type="domain" description="O-GlcNAc transferase C-terminal" evidence="9">
    <location>
        <begin position="363"/>
        <end position="516"/>
    </location>
</feature>
<feature type="domain" description="O-GlcNAc transferase C-terminal" evidence="9">
    <location>
        <begin position="535"/>
        <end position="715"/>
    </location>
</feature>
<dbReference type="Gene3D" id="1.25.40.10">
    <property type="entry name" value="Tetratricopeptide repeat domain"/>
    <property type="match status" value="2"/>
</dbReference>
<dbReference type="SUPFAM" id="SSF48452">
    <property type="entry name" value="TPR-like"/>
    <property type="match status" value="2"/>
</dbReference>
<dbReference type="Pfam" id="PF13844">
    <property type="entry name" value="Glyco_transf_41"/>
    <property type="match status" value="2"/>
</dbReference>
<feature type="repeat" description="TPR" evidence="8">
    <location>
        <begin position="116"/>
        <end position="149"/>
    </location>
</feature>
<keyword evidence="5" id="KW-0808">Transferase</keyword>
<dbReference type="InterPro" id="IPR019734">
    <property type="entry name" value="TPR_rpt"/>
</dbReference>
<feature type="repeat" description="TPR" evidence="8">
    <location>
        <begin position="218"/>
        <end position="251"/>
    </location>
</feature>
<dbReference type="EC" id="2.4.1.255" evidence="3"/>
<dbReference type="PANTHER" id="PTHR44835:SF1">
    <property type="entry name" value="PROTEIN O-GLCNAC TRANSFERASE"/>
    <property type="match status" value="1"/>
</dbReference>
<dbReference type="InterPro" id="IPR011990">
    <property type="entry name" value="TPR-like_helical_dom_sf"/>
</dbReference>
<dbReference type="PANTHER" id="PTHR44835">
    <property type="entry name" value="UDP-N-ACETYLGLUCOSAMINE--PEPTIDE N-ACETYLGLUCOSAMINYLTRANSFERASE SPINDLY-RELATED"/>
    <property type="match status" value="1"/>
</dbReference>
<proteinExistence type="inferred from homology"/>
<keyword evidence="4" id="KW-0328">Glycosyltransferase</keyword>
<dbReference type="Pfam" id="PF13181">
    <property type="entry name" value="TPR_8"/>
    <property type="match status" value="2"/>
</dbReference>
<dbReference type="AlphaFoldDB" id="A0A418VKR6"/>
<comment type="caution">
    <text evidence="10">The sequence shown here is derived from an EMBL/GenBank/DDBJ whole genome shotgun (WGS) entry which is preliminary data.</text>
</comment>
<keyword evidence="11" id="KW-1185">Reference proteome</keyword>
<dbReference type="Gene3D" id="3.40.50.2000">
    <property type="entry name" value="Glycogen Phosphorylase B"/>
    <property type="match status" value="1"/>
</dbReference>
<evidence type="ECO:0000256" key="2">
    <source>
        <dbReference type="ARBA" id="ARBA00005386"/>
    </source>
</evidence>
<comment type="similarity">
    <text evidence="2">Belongs to the glycosyltransferase 41 family. O-GlcNAc transferase subfamily.</text>
</comment>
<keyword evidence="6" id="KW-0677">Repeat</keyword>
<evidence type="ECO:0000256" key="3">
    <source>
        <dbReference type="ARBA" id="ARBA00011970"/>
    </source>
</evidence>
<dbReference type="Gene3D" id="3.40.50.11380">
    <property type="match status" value="1"/>
</dbReference>
<dbReference type="GO" id="GO:0097363">
    <property type="term" value="F:protein O-acetylglucosaminyltransferase activity"/>
    <property type="evidence" value="ECO:0007669"/>
    <property type="project" value="UniProtKB-EC"/>
</dbReference>
<evidence type="ECO:0000259" key="9">
    <source>
        <dbReference type="Pfam" id="PF13844"/>
    </source>
</evidence>
<dbReference type="Proteomes" id="UP000283458">
    <property type="component" value="Unassembled WGS sequence"/>
</dbReference>
<evidence type="ECO:0000256" key="1">
    <source>
        <dbReference type="ARBA" id="ARBA00004922"/>
    </source>
</evidence>
<dbReference type="Pfam" id="PF13432">
    <property type="entry name" value="TPR_16"/>
    <property type="match status" value="1"/>
</dbReference>
<dbReference type="SMART" id="SM00028">
    <property type="entry name" value="TPR"/>
    <property type="match status" value="5"/>
</dbReference>
<sequence>MLFLDVPFASCSFRLPPRPAAHKVCGAFLFWILPTMHASPSSAETMAPVSAIANAKAFFAAGRYEEAVACCRDALRNGQAVVDALILLGSIGTLTKSAKSVIPLLQLALSLDKNNLSALNALGLAHHALHEYDAACKQFETALTIAPGRIEVLRNLAHAQAGRLDWTKAEAVFRQIHAEKKKAQKDWIPHALSLHHLKRDAEAVHIIEAFLRMEPENSDAWFVFGMILYSLRGAKEAITAYRKAIHYNPKKYAAYMNLAAIGHKHANAQLAANVSRDLLKINKNYLPAYNNYALALASLGKSHEAVDAFAHLCAGQPGNYRGRSNLVFYSQYLDTTTPRKLYELHHEWNIRHAEPLRRSWPKHHNDPSPDRRLRVGYVSPDLKQHSCAWFMMDLLTHHDRAAFEIHAYANVDRADKVTDLLKEQIEVWHDVEALSDTELARKIHEDQIDILVDLTGHTARHSLLTFACKPAPVQVTWLGYPGTTGLQAIDYRLSDPWLTPDGTPEIFSEQVYNLPRVSHCFRAPEAEAPNALPALTNGFITFGSFNNFAKVSDAAARLWTAALKRVPTARLLLKSRYIQSDETRESLLDRFRRADADLSRIDLVSGTEHQDAHLAQYNQVDIGLDSFPYGGMTTTCEALWMGVPVITLAGDRTSARYGNSVLNAVGLGDLVATDPDQFGEIAARLAGDIDALAALRGSLRDRMARSPLCDGPDFARAMEAAYRDMWTRWCRTRNR</sequence>
<gene>
    <name evidence="10" type="ORF">D3877_27990</name>
</gene>
<dbReference type="EMBL" id="QYUL01000006">
    <property type="protein sequence ID" value="RJF76742.1"/>
    <property type="molecule type" value="Genomic_DNA"/>
</dbReference>